<dbReference type="EMBL" id="ASRX01000047">
    <property type="protein sequence ID" value="EYF03397.1"/>
    <property type="molecule type" value="Genomic_DNA"/>
</dbReference>
<keyword evidence="3" id="KW-1185">Reference proteome</keyword>
<feature type="transmembrane region" description="Helical" evidence="1">
    <location>
        <begin position="191"/>
        <end position="213"/>
    </location>
</feature>
<protein>
    <submittedName>
        <fullName evidence="2">Uncharacterized protein</fullName>
    </submittedName>
</protein>
<evidence type="ECO:0000256" key="1">
    <source>
        <dbReference type="SAM" id="Phobius"/>
    </source>
</evidence>
<sequence length="446" mass="47665">MTLVAPFGSLYTLSTMAAKLGGAFLVHAMGPVRQSAACMQASKMPQGLEEITPGPLGGALRLGIQQVAQRAGVKPADVERVLPMDALAERMEHLKRSHPAALDAWRAHAGQLGGMLKGVADLTVDGRAVLPSAALARIARKVRRDKALAGPVQALSDDMLAWEELLEACNQALEAGADLRQAYRIRVARNALFALGLLVALLAVATEVTFVWAGRRRIDAVLAGKDVCEVEGIAPADRVRGKPEQLAEIAARRASCASQRAWVAFLSAEEARLVETAKETARAQEDLDQRCEALTARAAAGKGTADDITLAGERKALLGRIRMKMLAAKDLGPKLAELPCAATRAEPKMREAFLAAAVASIWNWIGAIEPSDETMAFLRPRADDMSERARIVLAARADELAKRAIRRPTADRISRAIRVCALAATLGVPGKEPCEEAKTLTPDKKP</sequence>
<accession>A0A017T320</accession>
<evidence type="ECO:0000313" key="2">
    <source>
        <dbReference type="EMBL" id="EYF03397.1"/>
    </source>
</evidence>
<keyword evidence="1" id="KW-0472">Membrane</keyword>
<dbReference type="Proteomes" id="UP000019678">
    <property type="component" value="Unassembled WGS sequence"/>
</dbReference>
<name>A0A017T320_9BACT</name>
<keyword evidence="1" id="KW-0812">Transmembrane</keyword>
<dbReference type="STRING" id="1192034.CAP_5590"/>
<comment type="caution">
    <text evidence="2">The sequence shown here is derived from an EMBL/GenBank/DDBJ whole genome shotgun (WGS) entry which is preliminary data.</text>
</comment>
<keyword evidence="1" id="KW-1133">Transmembrane helix</keyword>
<organism evidence="2 3">
    <name type="scientific">Chondromyces apiculatus DSM 436</name>
    <dbReference type="NCBI Taxonomy" id="1192034"/>
    <lineage>
        <taxon>Bacteria</taxon>
        <taxon>Pseudomonadati</taxon>
        <taxon>Myxococcota</taxon>
        <taxon>Polyangia</taxon>
        <taxon>Polyangiales</taxon>
        <taxon>Polyangiaceae</taxon>
        <taxon>Chondromyces</taxon>
    </lineage>
</organism>
<reference evidence="2 3" key="1">
    <citation type="submission" date="2013-05" db="EMBL/GenBank/DDBJ databases">
        <title>Genome assembly of Chondromyces apiculatus DSM 436.</title>
        <authorList>
            <person name="Sharma G."/>
            <person name="Khatri I."/>
            <person name="Kaur C."/>
            <person name="Mayilraj S."/>
            <person name="Subramanian S."/>
        </authorList>
    </citation>
    <scope>NUCLEOTIDE SEQUENCE [LARGE SCALE GENOMIC DNA]</scope>
    <source>
        <strain evidence="2 3">DSM 436</strain>
    </source>
</reference>
<gene>
    <name evidence="2" type="ORF">CAP_5590</name>
</gene>
<proteinExistence type="predicted"/>
<dbReference type="AlphaFoldDB" id="A0A017T320"/>
<evidence type="ECO:0000313" key="3">
    <source>
        <dbReference type="Proteomes" id="UP000019678"/>
    </source>
</evidence>